<protein>
    <submittedName>
        <fullName evidence="3">DNA topoisomerase IV, alpha subunit</fullName>
    </submittedName>
</protein>
<evidence type="ECO:0000256" key="1">
    <source>
        <dbReference type="PROSITE-ProRule" id="PRU01385"/>
    </source>
</evidence>
<dbReference type="GO" id="GO:0007131">
    <property type="term" value="P:reciprocal meiotic recombination"/>
    <property type="evidence" value="ECO:0007669"/>
    <property type="project" value="TreeGrafter"/>
</dbReference>
<dbReference type="GO" id="GO:0005524">
    <property type="term" value="F:ATP binding"/>
    <property type="evidence" value="ECO:0007669"/>
    <property type="project" value="InterPro"/>
</dbReference>
<dbReference type="GO" id="GO:0000228">
    <property type="term" value="C:nuclear chromosome"/>
    <property type="evidence" value="ECO:0007669"/>
    <property type="project" value="TreeGrafter"/>
</dbReference>
<sequence length="71" mass="8007">ILKILEICHSALNDNIVFTKRDIFYRDVGLFETQNLVDELIEDIACTLLVPRSYLNVIASSKGLVSGNIRI</sequence>
<dbReference type="PROSITE" id="PS52041">
    <property type="entry name" value="TOPO_IIB"/>
    <property type="match status" value="1"/>
</dbReference>
<proteinExistence type="inferred from homology"/>
<evidence type="ECO:0000313" key="3">
    <source>
        <dbReference type="EMBL" id="ORX93595.1"/>
    </source>
</evidence>
<dbReference type="InterPro" id="IPR036078">
    <property type="entry name" value="Spo11/TopoVI_A_sf"/>
</dbReference>
<keyword evidence="1" id="KW-0799">Topoisomerase</keyword>
<comment type="caution">
    <text evidence="3">The sequence shown here is derived from an EMBL/GenBank/DDBJ whole genome shotgun (WGS) entry which is preliminary data.</text>
</comment>
<dbReference type="SUPFAM" id="SSF56726">
    <property type="entry name" value="DNA topoisomerase IV, alpha subunit"/>
    <property type="match status" value="1"/>
</dbReference>
<dbReference type="PANTHER" id="PTHR10848">
    <property type="entry name" value="MEIOTIC RECOMBINATION PROTEIN SPO11"/>
    <property type="match status" value="1"/>
</dbReference>
<comment type="catalytic activity">
    <reaction evidence="1">
        <text>ATP-dependent breakage, passage and rejoining of double-stranded DNA.</text>
        <dbReference type="EC" id="5.6.2.2"/>
    </reaction>
</comment>
<comment type="similarity">
    <text evidence="1">Belongs to the TOP6A family.</text>
</comment>
<dbReference type="GO" id="GO:0003918">
    <property type="term" value="F:DNA topoisomerase type II (double strand cut, ATP-hydrolyzing) activity"/>
    <property type="evidence" value="ECO:0007669"/>
    <property type="project" value="UniProtKB-UniRule"/>
</dbReference>
<dbReference type="STRING" id="1314790.A0A1Y1Y6S9"/>
<evidence type="ECO:0000313" key="4">
    <source>
        <dbReference type="Proteomes" id="UP000193498"/>
    </source>
</evidence>
<accession>A0A1Y1Y6S9</accession>
<dbReference type="EMBL" id="MCFE01000230">
    <property type="protein sequence ID" value="ORX93595.1"/>
    <property type="molecule type" value="Genomic_DNA"/>
</dbReference>
<organism evidence="3 4">
    <name type="scientific">Basidiobolus meristosporus CBS 931.73</name>
    <dbReference type="NCBI Taxonomy" id="1314790"/>
    <lineage>
        <taxon>Eukaryota</taxon>
        <taxon>Fungi</taxon>
        <taxon>Fungi incertae sedis</taxon>
        <taxon>Zoopagomycota</taxon>
        <taxon>Entomophthoromycotina</taxon>
        <taxon>Basidiobolomycetes</taxon>
        <taxon>Basidiobolales</taxon>
        <taxon>Basidiobolaceae</taxon>
        <taxon>Basidiobolus</taxon>
    </lineage>
</organism>
<dbReference type="AlphaFoldDB" id="A0A1Y1Y6S9"/>
<feature type="non-terminal residue" evidence="3">
    <location>
        <position position="71"/>
    </location>
</feature>
<dbReference type="Pfam" id="PF04406">
    <property type="entry name" value="TP6A_N"/>
    <property type="match status" value="1"/>
</dbReference>
<dbReference type="PRINTS" id="PR01550">
    <property type="entry name" value="TOP6AFAMILY"/>
</dbReference>
<dbReference type="InParanoid" id="A0A1Y1Y6S9"/>
<dbReference type="Proteomes" id="UP000193498">
    <property type="component" value="Unassembled WGS sequence"/>
</dbReference>
<dbReference type="InterPro" id="IPR013049">
    <property type="entry name" value="Spo11/TopoVI_A_N"/>
</dbReference>
<dbReference type="GO" id="GO:0003677">
    <property type="term" value="F:DNA binding"/>
    <property type="evidence" value="ECO:0007669"/>
    <property type="project" value="UniProtKB-UniRule"/>
</dbReference>
<feature type="domain" description="Spo11/DNA topoisomerase VI subunit A N-terminal" evidence="2">
    <location>
        <begin position="1"/>
        <end position="57"/>
    </location>
</feature>
<keyword evidence="1" id="KW-0238">DNA-binding</keyword>
<dbReference type="GO" id="GO:0042138">
    <property type="term" value="P:meiotic DNA double-strand break formation"/>
    <property type="evidence" value="ECO:0007669"/>
    <property type="project" value="TreeGrafter"/>
</dbReference>
<dbReference type="InterPro" id="IPR036388">
    <property type="entry name" value="WH-like_DNA-bd_sf"/>
</dbReference>
<feature type="active site" description="O-(5'-phospho-DNA)-tyrosine intermediate" evidence="1">
    <location>
        <position position="25"/>
    </location>
</feature>
<dbReference type="OrthoDB" id="521512at2759"/>
<dbReference type="Gene3D" id="1.10.10.10">
    <property type="entry name" value="Winged helix-like DNA-binding domain superfamily/Winged helix DNA-binding domain"/>
    <property type="match status" value="1"/>
</dbReference>
<gene>
    <name evidence="3" type="ORF">K493DRAFT_145738</name>
</gene>
<name>A0A1Y1Y6S9_9FUNG</name>
<dbReference type="InterPro" id="IPR002815">
    <property type="entry name" value="Spo11/TopoVI_A"/>
</dbReference>
<evidence type="ECO:0000259" key="2">
    <source>
        <dbReference type="Pfam" id="PF04406"/>
    </source>
</evidence>
<keyword evidence="4" id="KW-1185">Reference proteome</keyword>
<dbReference type="PANTHER" id="PTHR10848:SF0">
    <property type="entry name" value="MEIOTIC RECOMBINATION PROTEIN SPO11"/>
    <property type="match status" value="1"/>
</dbReference>
<reference evidence="3 4" key="1">
    <citation type="submission" date="2016-07" db="EMBL/GenBank/DDBJ databases">
        <title>Pervasive Adenine N6-methylation of Active Genes in Fungi.</title>
        <authorList>
            <consortium name="DOE Joint Genome Institute"/>
            <person name="Mondo S.J."/>
            <person name="Dannebaum R.O."/>
            <person name="Kuo R.C."/>
            <person name="Labutti K."/>
            <person name="Haridas S."/>
            <person name="Kuo A."/>
            <person name="Salamov A."/>
            <person name="Ahrendt S.R."/>
            <person name="Lipzen A."/>
            <person name="Sullivan W."/>
            <person name="Andreopoulos W.B."/>
            <person name="Clum A."/>
            <person name="Lindquist E."/>
            <person name="Daum C."/>
            <person name="Ramamoorthy G.K."/>
            <person name="Gryganskyi A."/>
            <person name="Culley D."/>
            <person name="Magnuson J.K."/>
            <person name="James T.Y."/>
            <person name="O'Malley M.A."/>
            <person name="Stajich J.E."/>
            <person name="Spatafora J.W."/>
            <person name="Visel A."/>
            <person name="Grigoriev I.V."/>
        </authorList>
    </citation>
    <scope>NUCLEOTIDE SEQUENCE [LARGE SCALE GENOMIC DNA]</scope>
    <source>
        <strain evidence="3 4">CBS 931.73</strain>
    </source>
</reference>
<dbReference type="GO" id="GO:0000706">
    <property type="term" value="P:meiotic DNA double-strand break processing"/>
    <property type="evidence" value="ECO:0007669"/>
    <property type="project" value="TreeGrafter"/>
</dbReference>
<keyword evidence="1 3" id="KW-0413">Isomerase</keyword>
<feature type="non-terminal residue" evidence="3">
    <location>
        <position position="1"/>
    </location>
</feature>